<proteinExistence type="predicted"/>
<dbReference type="OrthoDB" id="10003767at2759"/>
<reference evidence="3" key="1">
    <citation type="journal article" date="2017" name="Nat. Microbiol.">
        <title>Global analysis of biosynthetic gene clusters reveals vast potential of secondary metabolite production in Penicillium species.</title>
        <authorList>
            <person name="Nielsen J.C."/>
            <person name="Grijseels S."/>
            <person name="Prigent S."/>
            <person name="Ji B."/>
            <person name="Dainat J."/>
            <person name="Nielsen K.F."/>
            <person name="Frisvad J.C."/>
            <person name="Workman M."/>
            <person name="Nielsen J."/>
        </authorList>
    </citation>
    <scope>NUCLEOTIDE SEQUENCE [LARGE SCALE GENOMIC DNA]</scope>
    <source>
        <strain evidence="3">IBT 24891</strain>
    </source>
</reference>
<dbReference type="STRING" id="303698.A0A1V6TM17"/>
<accession>A0A1V6TM17</accession>
<dbReference type="SUPFAM" id="SSF56112">
    <property type="entry name" value="Protein kinase-like (PK-like)"/>
    <property type="match status" value="1"/>
</dbReference>
<dbReference type="InterPro" id="IPR051035">
    <property type="entry name" value="Mito_inheritance_9"/>
</dbReference>
<dbReference type="InterPro" id="IPR011009">
    <property type="entry name" value="Kinase-like_dom_sf"/>
</dbReference>
<dbReference type="InterPro" id="IPR002575">
    <property type="entry name" value="Aminoglycoside_PTrfase"/>
</dbReference>
<dbReference type="GO" id="GO:0005739">
    <property type="term" value="C:mitochondrion"/>
    <property type="evidence" value="ECO:0007669"/>
    <property type="project" value="TreeGrafter"/>
</dbReference>
<keyword evidence="3" id="KW-1185">Reference proteome</keyword>
<dbReference type="Gene3D" id="3.90.1200.10">
    <property type="match status" value="1"/>
</dbReference>
<feature type="domain" description="Aminoglycoside phosphotransferase" evidence="1">
    <location>
        <begin position="56"/>
        <end position="336"/>
    </location>
</feature>
<dbReference type="EMBL" id="MLKD01000004">
    <property type="protein sequence ID" value="OQE27377.1"/>
    <property type="molecule type" value="Genomic_DNA"/>
</dbReference>
<dbReference type="PANTHER" id="PTHR36091:SF2">
    <property type="entry name" value="AMINOGLYCOSIDE PHOSPHOTRANSFERASE DOMAIN-CONTAINING PROTEIN"/>
    <property type="match status" value="1"/>
</dbReference>
<evidence type="ECO:0000313" key="3">
    <source>
        <dbReference type="Proteomes" id="UP000191285"/>
    </source>
</evidence>
<organism evidence="2 3">
    <name type="scientific">Penicillium steckii</name>
    <dbReference type="NCBI Taxonomy" id="303698"/>
    <lineage>
        <taxon>Eukaryota</taxon>
        <taxon>Fungi</taxon>
        <taxon>Dikarya</taxon>
        <taxon>Ascomycota</taxon>
        <taxon>Pezizomycotina</taxon>
        <taxon>Eurotiomycetes</taxon>
        <taxon>Eurotiomycetidae</taxon>
        <taxon>Eurotiales</taxon>
        <taxon>Aspergillaceae</taxon>
        <taxon>Penicillium</taxon>
    </lineage>
</organism>
<name>A0A1V6TM17_9EURO</name>
<evidence type="ECO:0000259" key="1">
    <source>
        <dbReference type="Pfam" id="PF01636"/>
    </source>
</evidence>
<dbReference type="Proteomes" id="UP000191285">
    <property type="component" value="Unassembled WGS sequence"/>
</dbReference>
<comment type="caution">
    <text evidence="2">The sequence shown here is derived from an EMBL/GenBank/DDBJ whole genome shotgun (WGS) entry which is preliminary data.</text>
</comment>
<dbReference type="Gene3D" id="3.30.200.20">
    <property type="entry name" value="Phosphorylase Kinase, domain 1"/>
    <property type="match status" value="1"/>
</dbReference>
<evidence type="ECO:0000313" key="2">
    <source>
        <dbReference type="EMBL" id="OQE27377.1"/>
    </source>
</evidence>
<dbReference type="AlphaFoldDB" id="A0A1V6TM17"/>
<dbReference type="PANTHER" id="PTHR36091">
    <property type="entry name" value="ALTERED INHERITANCE OF MITOCHONDRIA PROTEIN 9, MITOCHONDRIAL"/>
    <property type="match status" value="1"/>
</dbReference>
<gene>
    <name evidence="2" type="ORF">PENSTE_c004G06972</name>
</gene>
<dbReference type="Pfam" id="PF01636">
    <property type="entry name" value="APH"/>
    <property type="match status" value="1"/>
</dbReference>
<sequence>MPEPDSDDCFEYTSGKWIYNNTLRHSERRNNFNLPELKRLAAQSIDKSENDITKFEKLAEGGFNRTFIITMQDGFEFVARIPFPVTEPRSLLIGSEVATMDYLRSNGLPIPKVFGYSTTTDNPAGTEYIFMELVKGTSLGKIWFDLSEQQQTTIITNLVQLESKLLALKFPAGGSLYYSDDLPEKYPRIPLQNESTANRAVDDNKKQFCIGPDTSFRLWFGKRLNLDVERGPYRDSFAALTAGASKEIKYLEEFGKPLVPFQRLRRELYAYKPQSHLEHLQNLKLYLAIAPYLIPTEPDTYLERPVIRHPDLQPNNVIVTENLDVKGLIDWQYSTILPLFLQSGIPLSIKSQDIIEPWKQPTPPLKPSKIGNNVSKKERLHQEELARKRRLHHEYLKKTAEINPEHDSALSERFSKLRRRIWHHVNDPWEGDIVTLKADLIVLSRKWGEITGHTDSDIDSESEVDDTCPISFSNEEIKECLRLNAAQADADDQLRECQDIVGVGSEGWTPSASFDKAKAREKKLRAETFDAAETEEERKRLEENWIFDDFCEDDYT</sequence>
<protein>
    <recommendedName>
        <fullName evidence="1">Aminoglycoside phosphotransferase domain-containing protein</fullName>
    </recommendedName>
</protein>